<name>A0AAQ3MGX2_VIGMU</name>
<organism evidence="1 2">
    <name type="scientific">Vigna mungo</name>
    <name type="common">Black gram</name>
    <name type="synonym">Phaseolus mungo</name>
    <dbReference type="NCBI Taxonomy" id="3915"/>
    <lineage>
        <taxon>Eukaryota</taxon>
        <taxon>Viridiplantae</taxon>
        <taxon>Streptophyta</taxon>
        <taxon>Embryophyta</taxon>
        <taxon>Tracheophyta</taxon>
        <taxon>Spermatophyta</taxon>
        <taxon>Magnoliopsida</taxon>
        <taxon>eudicotyledons</taxon>
        <taxon>Gunneridae</taxon>
        <taxon>Pentapetalae</taxon>
        <taxon>rosids</taxon>
        <taxon>fabids</taxon>
        <taxon>Fabales</taxon>
        <taxon>Fabaceae</taxon>
        <taxon>Papilionoideae</taxon>
        <taxon>50 kb inversion clade</taxon>
        <taxon>NPAAA clade</taxon>
        <taxon>indigoferoid/millettioid clade</taxon>
        <taxon>Phaseoleae</taxon>
        <taxon>Vigna</taxon>
    </lineage>
</organism>
<sequence>MKWTKRPIRFLHLNALFDFPCSITLLFSFSSFSKTLPSTHTLLDMLERLLFSHEATPFSSNFIEMNDSEKVQPIPHCHYNLKTQHPHIKNKNKIGILDYKFYRRKAN</sequence>
<dbReference type="Proteomes" id="UP001374535">
    <property type="component" value="Chromosome 11"/>
</dbReference>
<gene>
    <name evidence="1" type="ORF">V8G54_036032</name>
</gene>
<evidence type="ECO:0000313" key="2">
    <source>
        <dbReference type="Proteomes" id="UP001374535"/>
    </source>
</evidence>
<dbReference type="AlphaFoldDB" id="A0AAQ3MGX2"/>
<protein>
    <submittedName>
        <fullName evidence="1">Uncharacterized protein</fullName>
    </submittedName>
</protein>
<dbReference type="EMBL" id="CP144690">
    <property type="protein sequence ID" value="WVY90518.1"/>
    <property type="molecule type" value="Genomic_DNA"/>
</dbReference>
<reference evidence="1 2" key="1">
    <citation type="journal article" date="2023" name="Life. Sci Alliance">
        <title>Evolutionary insights into 3D genome organization and epigenetic landscape of Vigna mungo.</title>
        <authorList>
            <person name="Junaid A."/>
            <person name="Singh B."/>
            <person name="Bhatia S."/>
        </authorList>
    </citation>
    <scope>NUCLEOTIDE SEQUENCE [LARGE SCALE GENOMIC DNA]</scope>
    <source>
        <strain evidence="1">Urdbean</strain>
    </source>
</reference>
<accession>A0AAQ3MGX2</accession>
<keyword evidence="2" id="KW-1185">Reference proteome</keyword>
<proteinExistence type="predicted"/>
<evidence type="ECO:0000313" key="1">
    <source>
        <dbReference type="EMBL" id="WVY90518.1"/>
    </source>
</evidence>